<protein>
    <submittedName>
        <fullName evidence="1">Hemerythrin-like protein</fullName>
    </submittedName>
</protein>
<dbReference type="EMBL" id="PKPP01009794">
    <property type="protein sequence ID" value="PWA47470.1"/>
    <property type="molecule type" value="Genomic_DNA"/>
</dbReference>
<evidence type="ECO:0000313" key="2">
    <source>
        <dbReference type="Proteomes" id="UP000245207"/>
    </source>
</evidence>
<evidence type="ECO:0000313" key="1">
    <source>
        <dbReference type="EMBL" id="PWA47470.1"/>
    </source>
</evidence>
<dbReference type="PANTHER" id="PTHR35739">
    <property type="entry name" value="OS01G0861700 PROTEIN"/>
    <property type="match status" value="1"/>
</dbReference>
<name>A0A2U1LEP6_ARTAN</name>
<proteinExistence type="predicted"/>
<dbReference type="OrthoDB" id="4951845at2759"/>
<dbReference type="Proteomes" id="UP000245207">
    <property type="component" value="Unassembled WGS sequence"/>
</dbReference>
<comment type="caution">
    <text evidence="1">The sequence shown here is derived from an EMBL/GenBank/DDBJ whole genome shotgun (WGS) entry which is preliminary data.</text>
</comment>
<gene>
    <name evidence="1" type="ORF">CTI12_AA499130</name>
</gene>
<organism evidence="1 2">
    <name type="scientific">Artemisia annua</name>
    <name type="common">Sweet wormwood</name>
    <dbReference type="NCBI Taxonomy" id="35608"/>
    <lineage>
        <taxon>Eukaryota</taxon>
        <taxon>Viridiplantae</taxon>
        <taxon>Streptophyta</taxon>
        <taxon>Embryophyta</taxon>
        <taxon>Tracheophyta</taxon>
        <taxon>Spermatophyta</taxon>
        <taxon>Magnoliopsida</taxon>
        <taxon>eudicotyledons</taxon>
        <taxon>Gunneridae</taxon>
        <taxon>Pentapetalae</taxon>
        <taxon>asterids</taxon>
        <taxon>campanulids</taxon>
        <taxon>Asterales</taxon>
        <taxon>Asteraceae</taxon>
        <taxon>Asteroideae</taxon>
        <taxon>Anthemideae</taxon>
        <taxon>Artemisiinae</taxon>
        <taxon>Artemisia</taxon>
    </lineage>
</organism>
<sequence>MYTPYFFRIVAQPTGTSILTSVQKNKQSGCVREDMREVLLGRANSCAKHSSRPHSLYHSFSITVRWSTQNPGKCEEHFDEEKRGILPLTEATGSRQVQQEKLLEQSLDVMPGTHSHLLKFFMECLQHQEGKPDSRTKPPTTDGAATMTAAALIQR</sequence>
<dbReference type="PANTHER" id="PTHR35739:SF1">
    <property type="entry name" value="OS01G0861700 PROTEIN"/>
    <property type="match status" value="1"/>
</dbReference>
<accession>A0A2U1LEP6</accession>
<dbReference type="STRING" id="35608.A0A2U1LEP6"/>
<keyword evidence="2" id="KW-1185">Reference proteome</keyword>
<dbReference type="AlphaFoldDB" id="A0A2U1LEP6"/>
<reference evidence="1 2" key="1">
    <citation type="journal article" date="2018" name="Mol. Plant">
        <title>The genome of Artemisia annua provides insight into the evolution of Asteraceae family and artemisinin biosynthesis.</title>
        <authorList>
            <person name="Shen Q."/>
            <person name="Zhang L."/>
            <person name="Liao Z."/>
            <person name="Wang S."/>
            <person name="Yan T."/>
            <person name="Shi P."/>
            <person name="Liu M."/>
            <person name="Fu X."/>
            <person name="Pan Q."/>
            <person name="Wang Y."/>
            <person name="Lv Z."/>
            <person name="Lu X."/>
            <person name="Zhang F."/>
            <person name="Jiang W."/>
            <person name="Ma Y."/>
            <person name="Chen M."/>
            <person name="Hao X."/>
            <person name="Li L."/>
            <person name="Tang Y."/>
            <person name="Lv G."/>
            <person name="Zhou Y."/>
            <person name="Sun X."/>
            <person name="Brodelius P.E."/>
            <person name="Rose J.K.C."/>
            <person name="Tang K."/>
        </authorList>
    </citation>
    <scope>NUCLEOTIDE SEQUENCE [LARGE SCALE GENOMIC DNA]</scope>
    <source>
        <strain evidence="2">cv. Huhao1</strain>
        <tissue evidence="1">Leaf</tissue>
    </source>
</reference>